<proteinExistence type="inferred from homology"/>
<dbReference type="GO" id="GO:0052601">
    <property type="term" value="F:limonene 1,2-monooxygenase [NAD(P)H) activity"/>
    <property type="evidence" value="ECO:0007669"/>
    <property type="project" value="UniProtKB-EC"/>
</dbReference>
<name>A0ABV2ENH9_9CAUL</name>
<dbReference type="Pfam" id="PF00296">
    <property type="entry name" value="Bac_luciferase"/>
    <property type="match status" value="1"/>
</dbReference>
<evidence type="ECO:0000313" key="6">
    <source>
        <dbReference type="EMBL" id="MET3528629.1"/>
    </source>
</evidence>
<dbReference type="EC" id="1.14.13.107" evidence="6"/>
<gene>
    <name evidence="6" type="ORF">ABID41_003771</name>
</gene>
<keyword evidence="2" id="KW-0285">Flavoprotein</keyword>
<keyword evidence="7" id="KW-1185">Reference proteome</keyword>
<reference evidence="6 7" key="1">
    <citation type="submission" date="2024-06" db="EMBL/GenBank/DDBJ databases">
        <title>Genomic Encyclopedia of Type Strains, Phase IV (KMG-IV): sequencing the most valuable type-strain genomes for metagenomic binning, comparative biology and taxonomic classification.</title>
        <authorList>
            <person name="Goeker M."/>
        </authorList>
    </citation>
    <scope>NUCLEOTIDE SEQUENCE [LARGE SCALE GENOMIC DNA]</scope>
    <source>
        <strain evidence="6 7">DSM 17809</strain>
    </source>
</reference>
<dbReference type="SUPFAM" id="SSF51679">
    <property type="entry name" value="Bacterial luciferase-like"/>
    <property type="match status" value="1"/>
</dbReference>
<accession>A0ABV2ENH9</accession>
<evidence type="ECO:0000256" key="4">
    <source>
        <dbReference type="ARBA" id="ARBA00023033"/>
    </source>
</evidence>
<keyword evidence="3 6" id="KW-0560">Oxidoreductase</keyword>
<dbReference type="InterPro" id="IPR050766">
    <property type="entry name" value="Bact_Lucif_Oxidored"/>
</dbReference>
<dbReference type="PANTHER" id="PTHR30137">
    <property type="entry name" value="LUCIFERASE-LIKE MONOOXYGENASE"/>
    <property type="match status" value="1"/>
</dbReference>
<dbReference type="Proteomes" id="UP001549110">
    <property type="component" value="Unassembled WGS sequence"/>
</dbReference>
<comment type="caution">
    <text evidence="6">The sequence shown here is derived from an EMBL/GenBank/DDBJ whole genome shotgun (WGS) entry which is preliminary data.</text>
</comment>
<organism evidence="6 7">
    <name type="scientific">Phenylobacterium koreense</name>
    <dbReference type="NCBI Taxonomy" id="266125"/>
    <lineage>
        <taxon>Bacteria</taxon>
        <taxon>Pseudomonadati</taxon>
        <taxon>Pseudomonadota</taxon>
        <taxon>Alphaproteobacteria</taxon>
        <taxon>Caulobacterales</taxon>
        <taxon>Caulobacteraceae</taxon>
        <taxon>Phenylobacterium</taxon>
    </lineage>
</organism>
<evidence type="ECO:0000256" key="3">
    <source>
        <dbReference type="ARBA" id="ARBA00023002"/>
    </source>
</evidence>
<dbReference type="RefSeq" id="WP_354298496.1">
    <property type="nucleotide sequence ID" value="NZ_JBEPLU010000004.1"/>
</dbReference>
<dbReference type="Gene3D" id="3.20.20.30">
    <property type="entry name" value="Luciferase-like domain"/>
    <property type="match status" value="1"/>
</dbReference>
<sequence>MLGTKLRFGAFIAPFHPIEENPTLAIQRDLELVQWMDQLGYEEAWIGEHHSAAYELIASPEIFIAAAAERTKHIRLGTGVSSLPYHHPMMLADRINQLDHMTRGRVMFGVGPGALSSDAFMMGIPVAKQRDRMDEALDVLVRLMRGEEVSYECEWFSLVNARLQMAPYSRPSVEMAVANQVSPTGARAAGKHGLGLLSLGATTSAGFNSLAANWGIAEGLAAENGQTMDRSRWRLVGQMHIAETKDKAIEQIRFGLEKWIYYFREIANLPMVPDDFKGDPVEAYLALGQAVVGTPDEAIARIEQLREESGGFGCFLLMAHNWARWEDTKRSYEMIARYVIPHFQQLNVNRQASMDWVRSNKTEFTAQTRAAVGARIVSHMMEKGAENIRPEIVAMIQGAERSNETPKE</sequence>
<evidence type="ECO:0000313" key="7">
    <source>
        <dbReference type="Proteomes" id="UP001549110"/>
    </source>
</evidence>
<feature type="domain" description="Luciferase-like" evidence="5">
    <location>
        <begin position="7"/>
        <end position="309"/>
    </location>
</feature>
<dbReference type="InterPro" id="IPR011251">
    <property type="entry name" value="Luciferase-like_dom"/>
</dbReference>
<protein>
    <submittedName>
        <fullName evidence="6">Limonene 1,2-monooxygenase</fullName>
        <ecNumber evidence="6">1.14.13.107</ecNumber>
    </submittedName>
</protein>
<evidence type="ECO:0000256" key="1">
    <source>
        <dbReference type="ARBA" id="ARBA00010426"/>
    </source>
</evidence>
<dbReference type="PANTHER" id="PTHR30137:SF16">
    <property type="entry name" value="BLL0895 PROTEIN"/>
    <property type="match status" value="1"/>
</dbReference>
<keyword evidence="4" id="KW-0503">Monooxygenase</keyword>
<evidence type="ECO:0000259" key="5">
    <source>
        <dbReference type="Pfam" id="PF00296"/>
    </source>
</evidence>
<evidence type="ECO:0000256" key="2">
    <source>
        <dbReference type="ARBA" id="ARBA00022630"/>
    </source>
</evidence>
<comment type="similarity">
    <text evidence="1">Belongs to the bacterial luciferase oxidoreductase family.</text>
</comment>
<dbReference type="InterPro" id="IPR036661">
    <property type="entry name" value="Luciferase-like_sf"/>
</dbReference>
<dbReference type="EMBL" id="JBEPLU010000004">
    <property type="protein sequence ID" value="MET3528629.1"/>
    <property type="molecule type" value="Genomic_DNA"/>
</dbReference>